<name>A0A173VEA3_9FIRM</name>
<keyword evidence="1" id="KW-0012">Acyltransferase</keyword>
<dbReference type="RefSeq" id="WP_055215206.1">
    <property type="nucleotide sequence ID" value="NZ_CYXO01000023.1"/>
</dbReference>
<organism evidence="1 2">
    <name type="scientific">Dorea longicatena</name>
    <dbReference type="NCBI Taxonomy" id="88431"/>
    <lineage>
        <taxon>Bacteria</taxon>
        <taxon>Bacillati</taxon>
        <taxon>Bacillota</taxon>
        <taxon>Clostridia</taxon>
        <taxon>Lachnospirales</taxon>
        <taxon>Lachnospiraceae</taxon>
        <taxon>Dorea</taxon>
    </lineage>
</organism>
<dbReference type="Gene3D" id="2.160.10.10">
    <property type="entry name" value="Hexapeptide repeat proteins"/>
    <property type="match status" value="1"/>
</dbReference>
<dbReference type="InterPro" id="IPR051159">
    <property type="entry name" value="Hexapeptide_acetyltransf"/>
</dbReference>
<proteinExistence type="predicted"/>
<dbReference type="GO" id="GO:0008870">
    <property type="term" value="F:galactoside O-acetyltransferase activity"/>
    <property type="evidence" value="ECO:0007669"/>
    <property type="project" value="UniProtKB-EC"/>
</dbReference>
<dbReference type="PANTHER" id="PTHR23416">
    <property type="entry name" value="SIALIC ACID SYNTHASE-RELATED"/>
    <property type="match status" value="1"/>
</dbReference>
<sequence length="183" mass="20471">MKPYFRVTWNVLKYNLIKFFKCKNLKIRGIVLLGYNTKLQVHKTSQICIGKNVVSDGRCVIIADKNAKVEIGDKVYFNENVMISAKKNITIGNGCQFGPNVKIFDNNHQFNKEKGVLFEHTMGDVIIGNNCWIAANVIILKGAVIGDNCVISAGCVVKEYIPPASIVTQERAIKIVPIEDREL</sequence>
<dbReference type="InterPro" id="IPR011004">
    <property type="entry name" value="Trimer_LpxA-like_sf"/>
</dbReference>
<dbReference type="EMBL" id="CYXO01000023">
    <property type="protein sequence ID" value="CUN24258.1"/>
    <property type="molecule type" value="Genomic_DNA"/>
</dbReference>
<protein>
    <submittedName>
        <fullName evidence="1">Galactoside O-acetyltransferase</fullName>
        <ecNumber evidence="1">2.3.1.18</ecNumber>
    </submittedName>
</protein>
<dbReference type="SUPFAM" id="SSF51161">
    <property type="entry name" value="Trimeric LpxA-like enzymes"/>
    <property type="match status" value="1"/>
</dbReference>
<accession>A0A173VEA3</accession>
<dbReference type="CDD" id="cd04647">
    <property type="entry name" value="LbH_MAT_like"/>
    <property type="match status" value="1"/>
</dbReference>
<dbReference type="Pfam" id="PF00132">
    <property type="entry name" value="Hexapep"/>
    <property type="match status" value="1"/>
</dbReference>
<dbReference type="EC" id="2.3.1.18" evidence="1"/>
<dbReference type="InterPro" id="IPR001451">
    <property type="entry name" value="Hexapep"/>
</dbReference>
<evidence type="ECO:0000313" key="1">
    <source>
        <dbReference type="EMBL" id="CUN24258.1"/>
    </source>
</evidence>
<dbReference type="OrthoDB" id="9801697at2"/>
<reference evidence="1 2" key="1">
    <citation type="submission" date="2015-09" db="EMBL/GenBank/DDBJ databases">
        <authorList>
            <consortium name="Pathogen Informatics"/>
        </authorList>
    </citation>
    <scope>NUCLEOTIDE SEQUENCE [LARGE SCALE GENOMIC DNA]</scope>
    <source>
        <strain evidence="1 2">2789STDY5834961</strain>
    </source>
</reference>
<evidence type="ECO:0000313" key="2">
    <source>
        <dbReference type="Proteomes" id="UP000095597"/>
    </source>
</evidence>
<keyword evidence="1" id="KW-0808">Transferase</keyword>
<gene>
    <name evidence="1" type="primary">lacA</name>
    <name evidence="1" type="ORF">ERS852573_02785</name>
</gene>
<dbReference type="Proteomes" id="UP000095597">
    <property type="component" value="Unassembled WGS sequence"/>
</dbReference>
<dbReference type="AlphaFoldDB" id="A0A173VEA3"/>